<evidence type="ECO:0000256" key="1">
    <source>
        <dbReference type="SAM" id="Phobius"/>
    </source>
</evidence>
<reference evidence="2" key="1">
    <citation type="submission" date="2020-05" db="EMBL/GenBank/DDBJ databases">
        <authorList>
            <person name="Chiriac C."/>
            <person name="Salcher M."/>
            <person name="Ghai R."/>
            <person name="Kavagutti S V."/>
        </authorList>
    </citation>
    <scope>NUCLEOTIDE SEQUENCE</scope>
</reference>
<keyword evidence="1" id="KW-0472">Membrane</keyword>
<dbReference type="AlphaFoldDB" id="A0A6J6GYJ7"/>
<evidence type="ECO:0000313" key="2">
    <source>
        <dbReference type="EMBL" id="CAB4604035.1"/>
    </source>
</evidence>
<accession>A0A6J6GYJ7</accession>
<keyword evidence="1" id="KW-0812">Transmembrane</keyword>
<protein>
    <submittedName>
        <fullName evidence="2">Unannotated protein</fullName>
    </submittedName>
</protein>
<gene>
    <name evidence="2" type="ORF">UFOPK1808_00971</name>
</gene>
<dbReference type="EMBL" id="CAEZUL010000112">
    <property type="protein sequence ID" value="CAB4604035.1"/>
    <property type="molecule type" value="Genomic_DNA"/>
</dbReference>
<name>A0A6J6GYJ7_9ZZZZ</name>
<sequence>MTNKTTNDPAAHASSLGVAAMGFGAVLATAVSVVVSEVASASPVLLAARVSASTGMVVSVVSEDTSRTWTMRPLDWVTIAVGISAPGLCSRRGRL</sequence>
<proteinExistence type="predicted"/>
<feature type="transmembrane region" description="Helical" evidence="1">
    <location>
        <begin position="12"/>
        <end position="35"/>
    </location>
</feature>
<keyword evidence="1" id="KW-1133">Transmembrane helix</keyword>
<organism evidence="2">
    <name type="scientific">freshwater metagenome</name>
    <dbReference type="NCBI Taxonomy" id="449393"/>
    <lineage>
        <taxon>unclassified sequences</taxon>
        <taxon>metagenomes</taxon>
        <taxon>ecological metagenomes</taxon>
    </lineage>
</organism>
<feature type="transmembrane region" description="Helical" evidence="1">
    <location>
        <begin position="41"/>
        <end position="62"/>
    </location>
</feature>